<keyword evidence="1" id="KW-0175">Coiled coil</keyword>
<organism evidence="4 5">
    <name type="scientific">Chlorella vulgaris</name>
    <name type="common">Green alga</name>
    <dbReference type="NCBI Taxonomy" id="3077"/>
    <lineage>
        <taxon>Eukaryota</taxon>
        <taxon>Viridiplantae</taxon>
        <taxon>Chlorophyta</taxon>
        <taxon>core chlorophytes</taxon>
        <taxon>Trebouxiophyceae</taxon>
        <taxon>Chlorellales</taxon>
        <taxon>Chlorellaceae</taxon>
        <taxon>Chlorella clade</taxon>
        <taxon>Chlorella</taxon>
    </lineage>
</organism>
<evidence type="ECO:0000256" key="2">
    <source>
        <dbReference type="SAM" id="MobiDB-lite"/>
    </source>
</evidence>
<keyword evidence="5" id="KW-1185">Reference proteome</keyword>
<feature type="domain" description="Dynein heavy chain tail" evidence="3">
    <location>
        <begin position="161"/>
        <end position="725"/>
    </location>
</feature>
<dbReference type="GO" id="GO:0005858">
    <property type="term" value="C:axonemal dynein complex"/>
    <property type="evidence" value="ECO:0007669"/>
    <property type="project" value="TreeGrafter"/>
</dbReference>
<dbReference type="GO" id="GO:0007018">
    <property type="term" value="P:microtubule-based movement"/>
    <property type="evidence" value="ECO:0007669"/>
    <property type="project" value="InterPro"/>
</dbReference>
<dbReference type="EMBL" id="SIDB01000002">
    <property type="protein sequence ID" value="KAI3435554.1"/>
    <property type="molecule type" value="Genomic_DNA"/>
</dbReference>
<reference evidence="4" key="2">
    <citation type="submission" date="2020-11" db="EMBL/GenBank/DDBJ databases">
        <authorList>
            <person name="Cecchin M."/>
            <person name="Marcolungo L."/>
            <person name="Rossato M."/>
            <person name="Girolomoni L."/>
            <person name="Cosentino E."/>
            <person name="Cuine S."/>
            <person name="Li-Beisson Y."/>
            <person name="Delledonne M."/>
            <person name="Ballottari M."/>
        </authorList>
    </citation>
    <scope>NUCLEOTIDE SEQUENCE</scope>
    <source>
        <strain evidence="4">211/11P</strain>
        <tissue evidence="4">Whole cell</tissue>
    </source>
</reference>
<evidence type="ECO:0000256" key="1">
    <source>
        <dbReference type="SAM" id="Coils"/>
    </source>
</evidence>
<dbReference type="Proteomes" id="UP001055712">
    <property type="component" value="Unassembled WGS sequence"/>
</dbReference>
<name>A0A9D4YZI4_CHLVU</name>
<gene>
    <name evidence="4" type="ORF">D9Q98_001619</name>
</gene>
<dbReference type="InterPro" id="IPR026983">
    <property type="entry name" value="DHC"/>
</dbReference>
<comment type="caution">
    <text evidence="4">The sequence shown here is derived from an EMBL/GenBank/DDBJ whole genome shotgun (WGS) entry which is preliminary data.</text>
</comment>
<evidence type="ECO:0000313" key="5">
    <source>
        <dbReference type="Proteomes" id="UP001055712"/>
    </source>
</evidence>
<dbReference type="OrthoDB" id="10251809at2759"/>
<evidence type="ECO:0000313" key="4">
    <source>
        <dbReference type="EMBL" id="KAI3435554.1"/>
    </source>
</evidence>
<dbReference type="AlphaFoldDB" id="A0A9D4YZI4"/>
<feature type="coiled-coil region" evidence="1">
    <location>
        <begin position="1177"/>
        <end position="1204"/>
    </location>
</feature>
<evidence type="ECO:0000259" key="3">
    <source>
        <dbReference type="Pfam" id="PF08385"/>
    </source>
</evidence>
<dbReference type="Pfam" id="PF08385">
    <property type="entry name" value="DHC_N1"/>
    <property type="match status" value="1"/>
</dbReference>
<dbReference type="GO" id="GO:0051959">
    <property type="term" value="F:dynein light intermediate chain binding"/>
    <property type="evidence" value="ECO:0007669"/>
    <property type="project" value="InterPro"/>
</dbReference>
<accession>A0A9D4YZI4</accession>
<reference evidence="4" key="1">
    <citation type="journal article" date="2019" name="Plant J.">
        <title>Chlorella vulgaris genome assembly and annotation reveals the molecular basis for metabolic acclimation to high light conditions.</title>
        <authorList>
            <person name="Cecchin M."/>
            <person name="Marcolungo L."/>
            <person name="Rossato M."/>
            <person name="Girolomoni L."/>
            <person name="Cosentino E."/>
            <person name="Cuine S."/>
            <person name="Li-Beisson Y."/>
            <person name="Delledonne M."/>
            <person name="Ballottari M."/>
        </authorList>
    </citation>
    <scope>NUCLEOTIDE SEQUENCE</scope>
    <source>
        <strain evidence="4">211/11P</strain>
    </source>
</reference>
<feature type="region of interest" description="Disordered" evidence="2">
    <location>
        <begin position="1087"/>
        <end position="1109"/>
    </location>
</feature>
<sequence length="1249" mass="136548">MELLTPWLPVIGVAASDLAANDAALHKLEGFERQDVPALFCYADAAGRFHITLSMPSNFSSLLYLLQEPGKQGGVTVGHLDSREPLQQLQQLVEGLHLPQVQAAGAAWPEQLQQDWAAQANGFSSALSEAVHARQGHTVLHVPREAGLHDPGAAARQRELVQRLEVQLLRWTQQVRGLLARQRMREQRTGHDEGPMDEVAAWRLRFCHLGSLRDQLQGAGLVAVLKVLEAARSPHLAAFLSLRGSIAKEAEKAASNLRVLAALEEPCAQLAAAQPAQMAQVLPPVLHACRMVWALAPHYDTPQQLTGLLRQVSNAVVARCRSTLDVSAIFSGQGLAGAEQHLEECCCAAAAWQDLFAEAAQSVAAALPQRLWAALDTTAIFAHVDAFVQRCRDLQELCAAQRQFTSGQQLAAVLSGSKAPEIARAIAEVQEGFAQQMVRLQGLRYDVLDVACSAWYQDMAGFRSALRDLEQMLGNTLATGVTHASSLTAKLDVVEAFARLATREGLRKAVEARMSDWHQLFQAELAAVKQAFEAAKAELPAGVPRPQHAGRVLLLSGLLRRIEHTCDHLAGMAAHLPAVPGATESAAAYEALHTGLQQSINTINMQWYASVPSDLDSHTGRNLLQQDKAATGLLHINLSPQLHLVMEESFLFEKQRLGVPAAAANLLPERQRLRVVWVGACAVTRAYNSVLGSLTLEERRLCKDRIRFMDRRVLPGVHKLTWASPHHQTAFFQKDALRCCKEVAVAVAELKAASSAVEATCALLRDALLVRVERKRLHDLADFERRQAAHQAAACARMGEAYCRLRVTLVSLYRRFASDTEEVQREWLAFLRRADAQLLEALTACVRRSLQQVVRLLQGEHKGAEVPPAFVLSVILDTNGRVELKPSLQQLFDTVQNTCKAAVAALEVLPRLLPDVLSGCAAAGPLPGCLRETKAPPPYVEAVSQSEEAVTKQMAAITRGMSGIVERAQQLLTFHEGKYMVALWQTECTAYMRRYERANKPVSSFMADIQKYLDLREEVLSEDSASTLRWLRLDCSTLKQQLVTLCDGWVAAFVALLSNLASRQLSTLSEELPRHIAELLGRSGQCTAPPKMGAALPDSASARQDEELPGQLELQQSDLNAEGVEAGLEGGTEAEAEAEVEVAPMLAQAEGTTQLGSAPEQLGGQVPMTAEERQAAAERLEALHGRLEGEREVLEQRIADCQEKYGALVNLQAEVSDADLERIDHLSVLWDEFVAAMDGMPSRLRAIWT</sequence>
<protein>
    <recommendedName>
        <fullName evidence="3">Dynein heavy chain tail domain-containing protein</fullName>
    </recommendedName>
</protein>
<dbReference type="PANTHER" id="PTHR46532">
    <property type="entry name" value="MALE FERTILITY FACTOR KL5"/>
    <property type="match status" value="1"/>
</dbReference>
<proteinExistence type="predicted"/>
<dbReference type="GO" id="GO:0045505">
    <property type="term" value="F:dynein intermediate chain binding"/>
    <property type="evidence" value="ECO:0007669"/>
    <property type="project" value="InterPro"/>
</dbReference>
<dbReference type="PANTHER" id="PTHR46532:SF11">
    <property type="entry name" value="DYNEIN AXONEMAL HEAVY CHAIN 12"/>
    <property type="match status" value="1"/>
</dbReference>
<dbReference type="InterPro" id="IPR013594">
    <property type="entry name" value="Dynein_heavy_tail"/>
</dbReference>